<dbReference type="RefSeq" id="WP_021125760.1">
    <property type="nucleotide sequence ID" value="NZ_CDNJ01000003.1"/>
</dbReference>
<protein>
    <submittedName>
        <fullName evidence="1">Uncharacterized protein</fullName>
    </submittedName>
</protein>
<name>A0ABM9RQA1_PARSO</name>
<organism evidence="1 2">
    <name type="scientific">Paraclostridium sordellii</name>
    <name type="common">Clostridium sordellii</name>
    <dbReference type="NCBI Taxonomy" id="1505"/>
    <lineage>
        <taxon>Bacteria</taxon>
        <taxon>Bacillati</taxon>
        <taxon>Bacillota</taxon>
        <taxon>Clostridia</taxon>
        <taxon>Peptostreptococcales</taxon>
        <taxon>Peptostreptococcaceae</taxon>
        <taxon>Paraclostridium</taxon>
    </lineage>
</organism>
<evidence type="ECO:0000313" key="2">
    <source>
        <dbReference type="Proteomes" id="UP000032811"/>
    </source>
</evidence>
<dbReference type="EMBL" id="LN679998">
    <property type="protein sequence ID" value="CEJ74226.1"/>
    <property type="molecule type" value="Genomic_DNA"/>
</dbReference>
<dbReference type="GeneID" id="97537948"/>
<evidence type="ECO:0000313" key="1">
    <source>
        <dbReference type="EMBL" id="CEJ74226.1"/>
    </source>
</evidence>
<reference evidence="1 2" key="1">
    <citation type="submission" date="2014-11" db="EMBL/GenBank/DDBJ databases">
        <authorList>
            <person name="Aslett M.A."/>
            <person name="De Silva N."/>
        </authorList>
    </citation>
    <scope>NUCLEOTIDE SEQUENCE [LARGE SCALE GENOMIC DNA]</scope>
    <source>
        <strain evidence="1 2">ATCC9714</strain>
    </source>
</reference>
<keyword evidence="2" id="KW-1185">Reference proteome</keyword>
<gene>
    <name evidence="1" type="ORF">ATCC9714_21141</name>
</gene>
<accession>A0ABM9RQA1</accession>
<proteinExistence type="predicted"/>
<sequence length="176" mass="21104">MYTSTLEFEGVKFKGTMDMNSLKSIQEDLLSEGIKTTIPNIFKKISEYEMTYISSFVLNTLSSINEKKKDEFLDLFLTKPKDDLQIINRYNSIFSYINDLMARCLPKVESKEESIFEDDDLLYEDKDWELSHMEFMWNSVINRSDNFWNITPKNYFEQFEIYKKFNNIKDEKVEDF</sequence>
<dbReference type="Proteomes" id="UP000032811">
    <property type="component" value="Chromosome 1"/>
</dbReference>